<dbReference type="SUPFAM" id="SSF53649">
    <property type="entry name" value="Alkaline phosphatase-like"/>
    <property type="match status" value="1"/>
</dbReference>
<dbReference type="InterPro" id="IPR000917">
    <property type="entry name" value="Sulfatase_N"/>
</dbReference>
<dbReference type="InterPro" id="IPR017850">
    <property type="entry name" value="Alkaline_phosphatase_core_sf"/>
</dbReference>
<sequence length="467" mass="52603">MKPNIIWISLESVRADATSLNRTTHSPTPNLARIASQNNGQWFGNCFAHAHWTPASTTSILTGVYPSSHGVGYSDLENVTTVPDGVSTVPELLVDEGYQTALFGGNTFVSEATGLDRGFDTCENTSTADMFTSRGLEALVRHISDYRYNGLATSTNLDSHKDSLREWHQYLGLRRWADRRRGSGHPFFAYVHINNSHSPFRPPPSVLKRVLAGSDITPSKALISAKEFDDSLSEMMANGIMLNADQRQAILAAYEAEIRYDDYFVGKIFECVQKKDDTILVVTGDYGELFGESGAYGHNMVLHDKLLHVPLVVYGLDQTDISTDTLVQHIDVMQTILNRIGADTSQFQGHDLETDQREFIIAQRGSVAHRFEKLRDINPEFDPGLFHETELDCIRSREWKYQQSGDREELFQLPDEQTDVSNQFPSKARELKQVLEDHLPVVEYDSNGQAEFDEDMKDHLQDMGYID</sequence>
<name>A0A368N8V7_9EURY</name>
<dbReference type="Gene3D" id="3.40.720.10">
    <property type="entry name" value="Alkaline Phosphatase, subunit A"/>
    <property type="match status" value="1"/>
</dbReference>
<proteinExistence type="predicted"/>
<keyword evidence="3" id="KW-1185">Reference proteome</keyword>
<dbReference type="OrthoDB" id="3164at2157"/>
<dbReference type="RefSeq" id="WP_114447995.1">
    <property type="nucleotide sequence ID" value="NZ_QPHM01000001.1"/>
</dbReference>
<dbReference type="Proteomes" id="UP000252189">
    <property type="component" value="Unassembled WGS sequence"/>
</dbReference>
<dbReference type="PANTHER" id="PTHR43751:SF3">
    <property type="entry name" value="SULFATASE N-TERMINAL DOMAIN-CONTAINING PROTEIN"/>
    <property type="match status" value="1"/>
</dbReference>
<reference evidence="2 3" key="1">
    <citation type="submission" date="2018-07" db="EMBL/GenBank/DDBJ databases">
        <title>Genome sequences of Haloplanus salinus JCM 18368T.</title>
        <authorList>
            <person name="Kim Y.B."/>
            <person name="Roh S.W."/>
        </authorList>
    </citation>
    <scope>NUCLEOTIDE SEQUENCE [LARGE SCALE GENOMIC DNA]</scope>
    <source>
        <strain evidence="2 3">JCM 18368</strain>
    </source>
</reference>
<dbReference type="AlphaFoldDB" id="A0A368N8V7"/>
<dbReference type="PANTHER" id="PTHR43751">
    <property type="entry name" value="SULFATASE"/>
    <property type="match status" value="1"/>
</dbReference>
<comment type="caution">
    <text evidence="2">The sequence shown here is derived from an EMBL/GenBank/DDBJ whole genome shotgun (WGS) entry which is preliminary data.</text>
</comment>
<dbReference type="EMBL" id="QPHM01000001">
    <property type="protein sequence ID" value="RCU46443.1"/>
    <property type="molecule type" value="Genomic_DNA"/>
</dbReference>
<gene>
    <name evidence="2" type="ORF">DU504_03440</name>
</gene>
<organism evidence="2 3">
    <name type="scientific">Haloplanus salinus</name>
    <dbReference type="NCBI Taxonomy" id="1126245"/>
    <lineage>
        <taxon>Archaea</taxon>
        <taxon>Methanobacteriati</taxon>
        <taxon>Methanobacteriota</taxon>
        <taxon>Stenosarchaea group</taxon>
        <taxon>Halobacteria</taxon>
        <taxon>Halobacteriales</taxon>
        <taxon>Haloferacaceae</taxon>
        <taxon>Haloplanus</taxon>
    </lineage>
</organism>
<dbReference type="CDD" id="cd16148">
    <property type="entry name" value="sulfatase_like"/>
    <property type="match status" value="1"/>
</dbReference>
<evidence type="ECO:0000313" key="3">
    <source>
        <dbReference type="Proteomes" id="UP000252189"/>
    </source>
</evidence>
<accession>A0A368N8V7</accession>
<feature type="domain" description="Sulfatase N-terminal" evidence="1">
    <location>
        <begin position="3"/>
        <end position="341"/>
    </location>
</feature>
<protein>
    <submittedName>
        <fullName evidence="2">Arylsulfatase</fullName>
    </submittedName>
</protein>
<evidence type="ECO:0000259" key="1">
    <source>
        <dbReference type="Pfam" id="PF00884"/>
    </source>
</evidence>
<evidence type="ECO:0000313" key="2">
    <source>
        <dbReference type="EMBL" id="RCU46443.1"/>
    </source>
</evidence>
<dbReference type="InterPro" id="IPR052701">
    <property type="entry name" value="GAG_Ulvan_Degrading_Sulfatases"/>
</dbReference>
<dbReference type="Pfam" id="PF00884">
    <property type="entry name" value="Sulfatase"/>
    <property type="match status" value="1"/>
</dbReference>